<dbReference type="AlphaFoldDB" id="A0A9D4C4F4"/>
<accession>A0A9D4C4F4</accession>
<keyword evidence="2" id="KW-1185">Reference proteome</keyword>
<protein>
    <submittedName>
        <fullName evidence="1">Uncharacterized protein</fullName>
    </submittedName>
</protein>
<name>A0A9D4C4F4_DREPO</name>
<organism evidence="1 2">
    <name type="scientific">Dreissena polymorpha</name>
    <name type="common">Zebra mussel</name>
    <name type="synonym">Mytilus polymorpha</name>
    <dbReference type="NCBI Taxonomy" id="45954"/>
    <lineage>
        <taxon>Eukaryota</taxon>
        <taxon>Metazoa</taxon>
        <taxon>Spiralia</taxon>
        <taxon>Lophotrochozoa</taxon>
        <taxon>Mollusca</taxon>
        <taxon>Bivalvia</taxon>
        <taxon>Autobranchia</taxon>
        <taxon>Heteroconchia</taxon>
        <taxon>Euheterodonta</taxon>
        <taxon>Imparidentia</taxon>
        <taxon>Neoheterodontei</taxon>
        <taxon>Myida</taxon>
        <taxon>Dreissenoidea</taxon>
        <taxon>Dreissenidae</taxon>
        <taxon>Dreissena</taxon>
    </lineage>
</organism>
<proteinExistence type="predicted"/>
<dbReference type="Proteomes" id="UP000828390">
    <property type="component" value="Unassembled WGS sequence"/>
</dbReference>
<evidence type="ECO:0000313" key="1">
    <source>
        <dbReference type="EMBL" id="KAH3716949.1"/>
    </source>
</evidence>
<sequence>MENYEIGEVKVVEEPGVFSLGKNDVTMRVSPGTKIRNVMGFAMKKIKEPDVKQLCWAGSGKAHTLSPTISPCRSQM</sequence>
<reference evidence="1" key="2">
    <citation type="submission" date="2020-11" db="EMBL/GenBank/DDBJ databases">
        <authorList>
            <person name="McCartney M.A."/>
            <person name="Auch B."/>
            <person name="Kono T."/>
            <person name="Mallez S."/>
            <person name="Becker A."/>
            <person name="Gohl D.M."/>
            <person name="Silverstein K.A.T."/>
            <person name="Koren S."/>
            <person name="Bechman K.B."/>
            <person name="Herman A."/>
            <person name="Abrahante J.E."/>
            <person name="Garbe J."/>
        </authorList>
    </citation>
    <scope>NUCLEOTIDE SEQUENCE</scope>
    <source>
        <strain evidence="1">Duluth1</strain>
        <tissue evidence="1">Whole animal</tissue>
    </source>
</reference>
<gene>
    <name evidence="1" type="ORF">DPMN_059683</name>
</gene>
<dbReference type="EMBL" id="JAIWYP010000013">
    <property type="protein sequence ID" value="KAH3716949.1"/>
    <property type="molecule type" value="Genomic_DNA"/>
</dbReference>
<reference evidence="1" key="1">
    <citation type="journal article" date="2019" name="bioRxiv">
        <title>The Genome of the Zebra Mussel, Dreissena polymorpha: A Resource for Invasive Species Research.</title>
        <authorList>
            <person name="McCartney M.A."/>
            <person name="Auch B."/>
            <person name="Kono T."/>
            <person name="Mallez S."/>
            <person name="Zhang Y."/>
            <person name="Obille A."/>
            <person name="Becker A."/>
            <person name="Abrahante J.E."/>
            <person name="Garbe J."/>
            <person name="Badalamenti J.P."/>
            <person name="Herman A."/>
            <person name="Mangelson H."/>
            <person name="Liachko I."/>
            <person name="Sullivan S."/>
            <person name="Sone E.D."/>
            <person name="Koren S."/>
            <person name="Silverstein K.A.T."/>
            <person name="Beckman K.B."/>
            <person name="Gohl D.M."/>
        </authorList>
    </citation>
    <scope>NUCLEOTIDE SEQUENCE</scope>
    <source>
        <strain evidence="1">Duluth1</strain>
        <tissue evidence="1">Whole animal</tissue>
    </source>
</reference>
<evidence type="ECO:0000313" key="2">
    <source>
        <dbReference type="Proteomes" id="UP000828390"/>
    </source>
</evidence>
<comment type="caution">
    <text evidence="1">The sequence shown here is derived from an EMBL/GenBank/DDBJ whole genome shotgun (WGS) entry which is preliminary data.</text>
</comment>